<dbReference type="InterPro" id="IPR011991">
    <property type="entry name" value="ArsR-like_HTH"/>
</dbReference>
<sequence length="157" mass="18443">MGKAQTEELTDKIIAESVKTIEMFGLTPLEARLFVLLYIEKRPMTLDEMSEALGRSKTAMSTSVRSLSDYNLVNLVWKKGERKDLYETNDQLYKNFMNNYVNKWIDMTSHQRESLEEISRTLNKQEEDSNTILNQQLAKIIDFHQQVERLFRSINDN</sequence>
<dbReference type="InterPro" id="IPR036390">
    <property type="entry name" value="WH_DNA-bd_sf"/>
</dbReference>
<keyword evidence="3 4" id="KW-0804">Transcription</keyword>
<comment type="caution">
    <text evidence="6">The sequence shown here is derived from an EMBL/GenBank/DDBJ whole genome shotgun (WGS) entry which is preliminary data.</text>
</comment>
<evidence type="ECO:0000313" key="6">
    <source>
        <dbReference type="EMBL" id="MFC4559150.1"/>
    </source>
</evidence>
<reference evidence="7" key="1">
    <citation type="journal article" date="2019" name="Int. J. Syst. Evol. Microbiol.">
        <title>The Global Catalogue of Microorganisms (GCM) 10K type strain sequencing project: providing services to taxonomists for standard genome sequencing and annotation.</title>
        <authorList>
            <consortium name="The Broad Institute Genomics Platform"/>
            <consortium name="The Broad Institute Genome Sequencing Center for Infectious Disease"/>
            <person name="Wu L."/>
            <person name="Ma J."/>
        </authorList>
    </citation>
    <scope>NUCLEOTIDE SEQUENCE [LARGE SCALE GENOMIC DNA]</scope>
    <source>
        <strain evidence="7">CGMCC 4.7426</strain>
    </source>
</reference>
<dbReference type="InterPro" id="IPR002831">
    <property type="entry name" value="Tscrpt_reg_TrmB_N"/>
</dbReference>
<dbReference type="PIRSF" id="PIRSF006707">
    <property type="entry name" value="MJ1563"/>
    <property type="match status" value="1"/>
</dbReference>
<evidence type="ECO:0000259" key="5">
    <source>
        <dbReference type="Pfam" id="PF01978"/>
    </source>
</evidence>
<dbReference type="Gene3D" id="1.10.10.10">
    <property type="entry name" value="Winged helix-like DNA-binding domain superfamily/Winged helix DNA-binding domain"/>
    <property type="match status" value="1"/>
</dbReference>
<evidence type="ECO:0000256" key="1">
    <source>
        <dbReference type="ARBA" id="ARBA00023015"/>
    </source>
</evidence>
<proteinExistence type="inferred from homology"/>
<evidence type="ECO:0000313" key="7">
    <source>
        <dbReference type="Proteomes" id="UP001595989"/>
    </source>
</evidence>
<dbReference type="EMBL" id="JBHSFU010000007">
    <property type="protein sequence ID" value="MFC4559150.1"/>
    <property type="molecule type" value="Genomic_DNA"/>
</dbReference>
<dbReference type="Proteomes" id="UP001595989">
    <property type="component" value="Unassembled WGS sequence"/>
</dbReference>
<dbReference type="PANTHER" id="PTHR38465:SF1">
    <property type="entry name" value="HTH-TYPE TRANSCRIPTIONAL REGULATOR MJ1563-RELATED"/>
    <property type="match status" value="1"/>
</dbReference>
<name>A0ABV9DK02_9BACI</name>
<evidence type="ECO:0000256" key="2">
    <source>
        <dbReference type="ARBA" id="ARBA00023125"/>
    </source>
</evidence>
<dbReference type="SUPFAM" id="SSF46785">
    <property type="entry name" value="Winged helix' DNA-binding domain"/>
    <property type="match status" value="1"/>
</dbReference>
<keyword evidence="1 4" id="KW-0805">Transcription regulation</keyword>
<accession>A0ABV9DK02</accession>
<dbReference type="InterPro" id="IPR036388">
    <property type="entry name" value="WH-like_DNA-bd_sf"/>
</dbReference>
<dbReference type="RefSeq" id="WP_390296709.1">
    <property type="nucleotide sequence ID" value="NZ_JBHSFU010000007.1"/>
</dbReference>
<feature type="domain" description="Transcription regulator TrmB N-terminal" evidence="5">
    <location>
        <begin position="23"/>
        <end position="78"/>
    </location>
</feature>
<dbReference type="InterPro" id="IPR026282">
    <property type="entry name" value="MJ1563"/>
</dbReference>
<organism evidence="6 7">
    <name type="scientific">Virgibacillus kekensis</name>
    <dbReference type="NCBI Taxonomy" id="202261"/>
    <lineage>
        <taxon>Bacteria</taxon>
        <taxon>Bacillati</taxon>
        <taxon>Bacillota</taxon>
        <taxon>Bacilli</taxon>
        <taxon>Bacillales</taxon>
        <taxon>Bacillaceae</taxon>
        <taxon>Virgibacillus</taxon>
    </lineage>
</organism>
<dbReference type="CDD" id="cd00090">
    <property type="entry name" value="HTH_ARSR"/>
    <property type="match status" value="1"/>
</dbReference>
<keyword evidence="2 4" id="KW-0238">DNA-binding</keyword>
<dbReference type="Pfam" id="PF01978">
    <property type="entry name" value="TrmB"/>
    <property type="match status" value="1"/>
</dbReference>
<comment type="similarity">
    <text evidence="4">Belongs to the GbsR family.</text>
</comment>
<dbReference type="InterPro" id="IPR052362">
    <property type="entry name" value="HTH-GbsR_regulator"/>
</dbReference>
<evidence type="ECO:0000256" key="3">
    <source>
        <dbReference type="ARBA" id="ARBA00023163"/>
    </source>
</evidence>
<dbReference type="PANTHER" id="PTHR38465">
    <property type="entry name" value="HTH-TYPE TRANSCRIPTIONAL REGULATOR MJ1563-RELATED"/>
    <property type="match status" value="1"/>
</dbReference>
<evidence type="ECO:0000256" key="4">
    <source>
        <dbReference type="PIRNR" id="PIRNR006707"/>
    </source>
</evidence>
<protein>
    <recommendedName>
        <fullName evidence="4">HTH-type transcriptional regulator</fullName>
    </recommendedName>
</protein>
<gene>
    <name evidence="6" type="ORF">ACFO3D_13205</name>
</gene>
<keyword evidence="7" id="KW-1185">Reference proteome</keyword>